<evidence type="ECO:0000313" key="6">
    <source>
        <dbReference type="EMBL" id="KAK7880629.1"/>
    </source>
</evidence>
<dbReference type="InterPro" id="IPR013201">
    <property type="entry name" value="Prot_inhib_I29"/>
</dbReference>
<evidence type="ECO:0000259" key="4">
    <source>
        <dbReference type="SMART" id="SM00645"/>
    </source>
</evidence>
<sequence>MRSTMKGLLLALLCATVWAEFDSRLDQHWNLWKKTYQKTYHNEGSVLGPTLFTIYLFPLGWRRWPQSIVGGKTAVHHTHNLEESLGLRTYTMAMNHLGDLGPCGSCWAFSAVGSLEGLLVKKTGKLVDLSPQNLVDCSWKYGNNGCNGGNVFRSFNYVIDNKGIDSEEAYPYKPTEGVCLYNPAYRAANCTGYKWVKPTEDDLKQALAVVGPISVSVYSSCNGFMFYKSGILNDPACIGETDHAVLAVGYGTEGSSHYWLVKNSWGKHVGEKTGVLLLALLCATVWAEFDSRLDQHWNLWKKTFQKTYQNEVEEMGRRALWEKRLLYINTHNLEASLGLHTYTVAMNHLGDMSDEELSRMFGTLRVPTDQEMEPDTQIPEDVMVDLPASLDWRKFGNVTKVKDQGQCGSGWAFSAVGTVEGRLAKKKGILMDLSVRTWWTAQGNMEIKDVKEALHTRLCGTLCSTMESTLKRVTHTKPRYNFN</sequence>
<dbReference type="Gene3D" id="3.90.70.10">
    <property type="entry name" value="Cysteine proteinases"/>
    <property type="match status" value="2"/>
</dbReference>
<reference evidence="7" key="1">
    <citation type="submission" date="2024-04" db="EMBL/GenBank/DDBJ databases">
        <title>Salinicola lusitanus LLJ914,a marine bacterium isolated from the Okinawa Trough.</title>
        <authorList>
            <person name="Li J."/>
        </authorList>
    </citation>
    <scope>NUCLEOTIDE SEQUENCE [LARGE SCALE GENOMIC DNA]</scope>
</reference>
<comment type="similarity">
    <text evidence="1">Belongs to the peptidase C1 family.</text>
</comment>
<dbReference type="InterPro" id="IPR038765">
    <property type="entry name" value="Papain-like_cys_pep_sf"/>
</dbReference>
<name>A0AAW0MR18_9GOBI</name>
<feature type="chain" id="PRO_5043721184" description="Cathepsin S" evidence="3">
    <location>
        <begin position="20"/>
        <end position="483"/>
    </location>
</feature>
<dbReference type="InterPro" id="IPR039417">
    <property type="entry name" value="Peptidase_C1A_papain-like"/>
</dbReference>
<dbReference type="SMART" id="SM00645">
    <property type="entry name" value="Pept_C1"/>
    <property type="match status" value="1"/>
</dbReference>
<dbReference type="PANTHER" id="PTHR12411">
    <property type="entry name" value="CYSTEINE PROTEASE FAMILY C1-RELATED"/>
    <property type="match status" value="1"/>
</dbReference>
<gene>
    <name evidence="6" type="ORF">WMY93_032739</name>
</gene>
<evidence type="ECO:0000256" key="3">
    <source>
        <dbReference type="SAM" id="SignalP"/>
    </source>
</evidence>
<dbReference type="PROSITE" id="PS00639">
    <property type="entry name" value="THIOL_PROTEASE_HIS"/>
    <property type="match status" value="1"/>
</dbReference>
<proteinExistence type="inferred from homology"/>
<dbReference type="PRINTS" id="PR00705">
    <property type="entry name" value="PAPAIN"/>
</dbReference>
<dbReference type="AlphaFoldDB" id="A0AAW0MR18"/>
<dbReference type="SUPFAM" id="SSF54001">
    <property type="entry name" value="Cysteine proteinases"/>
    <property type="match status" value="2"/>
</dbReference>
<feature type="domain" description="Cathepsin propeptide inhibitor" evidence="5">
    <location>
        <begin position="297"/>
        <end position="357"/>
    </location>
</feature>
<protein>
    <recommendedName>
        <fullName evidence="8">Cathepsin S</fullName>
    </recommendedName>
</protein>
<accession>A0AAW0MR18</accession>
<dbReference type="Gene3D" id="1.10.287.2250">
    <property type="match status" value="1"/>
</dbReference>
<dbReference type="FunFam" id="3.90.70.10:FF:000332">
    <property type="entry name" value="Cathepsin L1"/>
    <property type="match status" value="1"/>
</dbReference>
<dbReference type="Pfam" id="PF08246">
    <property type="entry name" value="Inhibitor_I29"/>
    <property type="match status" value="1"/>
</dbReference>
<dbReference type="GO" id="GO:0006508">
    <property type="term" value="P:proteolysis"/>
    <property type="evidence" value="ECO:0007669"/>
    <property type="project" value="InterPro"/>
</dbReference>
<evidence type="ECO:0000256" key="1">
    <source>
        <dbReference type="ARBA" id="ARBA00008455"/>
    </source>
</evidence>
<dbReference type="InterPro" id="IPR025660">
    <property type="entry name" value="Pept_his_AS"/>
</dbReference>
<dbReference type="SMART" id="SM00848">
    <property type="entry name" value="Inhibitor_I29"/>
    <property type="match status" value="1"/>
</dbReference>
<dbReference type="Pfam" id="PF00112">
    <property type="entry name" value="Peptidase_C1"/>
    <property type="match status" value="2"/>
</dbReference>
<organism evidence="6 7">
    <name type="scientific">Mugilogobius chulae</name>
    <name type="common">yellowstripe goby</name>
    <dbReference type="NCBI Taxonomy" id="88201"/>
    <lineage>
        <taxon>Eukaryota</taxon>
        <taxon>Metazoa</taxon>
        <taxon>Chordata</taxon>
        <taxon>Craniata</taxon>
        <taxon>Vertebrata</taxon>
        <taxon>Euteleostomi</taxon>
        <taxon>Actinopterygii</taxon>
        <taxon>Neopterygii</taxon>
        <taxon>Teleostei</taxon>
        <taxon>Neoteleostei</taxon>
        <taxon>Acanthomorphata</taxon>
        <taxon>Gobiaria</taxon>
        <taxon>Gobiiformes</taxon>
        <taxon>Gobioidei</taxon>
        <taxon>Gobiidae</taxon>
        <taxon>Gobionellinae</taxon>
        <taxon>Mugilogobius</taxon>
    </lineage>
</organism>
<keyword evidence="7" id="KW-1185">Reference proteome</keyword>
<keyword evidence="3" id="KW-0732">Signal</keyword>
<dbReference type="Proteomes" id="UP001460270">
    <property type="component" value="Unassembled WGS sequence"/>
</dbReference>
<feature type="signal peptide" evidence="3">
    <location>
        <begin position="1"/>
        <end position="19"/>
    </location>
</feature>
<evidence type="ECO:0000313" key="7">
    <source>
        <dbReference type="Proteomes" id="UP001460270"/>
    </source>
</evidence>
<comment type="caution">
    <text evidence="6">The sequence shown here is derived from an EMBL/GenBank/DDBJ whole genome shotgun (WGS) entry which is preliminary data.</text>
</comment>
<dbReference type="EMBL" id="JBBPFD010000066">
    <property type="protein sequence ID" value="KAK7880629.1"/>
    <property type="molecule type" value="Genomic_DNA"/>
</dbReference>
<evidence type="ECO:0000256" key="2">
    <source>
        <dbReference type="ARBA" id="ARBA00023157"/>
    </source>
</evidence>
<dbReference type="CDD" id="cd02248">
    <property type="entry name" value="Peptidase_C1A"/>
    <property type="match status" value="1"/>
</dbReference>
<feature type="domain" description="Peptidase C1A papain C-terminal" evidence="4">
    <location>
        <begin position="81"/>
        <end position="286"/>
    </location>
</feature>
<dbReference type="GO" id="GO:0008234">
    <property type="term" value="F:cysteine-type peptidase activity"/>
    <property type="evidence" value="ECO:0007669"/>
    <property type="project" value="InterPro"/>
</dbReference>
<dbReference type="InterPro" id="IPR013128">
    <property type="entry name" value="Peptidase_C1A"/>
</dbReference>
<keyword evidence="2" id="KW-1015">Disulfide bond</keyword>
<dbReference type="InterPro" id="IPR000668">
    <property type="entry name" value="Peptidase_C1A_C"/>
</dbReference>
<evidence type="ECO:0008006" key="8">
    <source>
        <dbReference type="Google" id="ProtNLM"/>
    </source>
</evidence>
<evidence type="ECO:0000259" key="5">
    <source>
        <dbReference type="SMART" id="SM00848"/>
    </source>
</evidence>